<keyword evidence="3" id="KW-1185">Reference proteome</keyword>
<dbReference type="Proteomes" id="UP001059596">
    <property type="component" value="Chromosome 3R"/>
</dbReference>
<sequence length="62" mass="7261">MWNKAPQNAPSHPDFQTKRYIVSFHISSSPHLALHFVLRFSLFAFLFLMRNFNGNQHSLNMA</sequence>
<reference evidence="2" key="1">
    <citation type="journal article" date="2023" name="Genome Biol. Evol.">
        <title>Long-read-based Genome Assembly of Drosophila gunungcola Reveals Fewer Chemosensory Genes in Flower-breeding Species.</title>
        <authorList>
            <person name="Negi A."/>
            <person name="Liao B.Y."/>
            <person name="Yeh S.D."/>
        </authorList>
    </citation>
    <scope>NUCLEOTIDE SEQUENCE</scope>
    <source>
        <strain evidence="2">Sukarami</strain>
    </source>
</reference>
<evidence type="ECO:0000313" key="2">
    <source>
        <dbReference type="EMBL" id="KAI8043934.1"/>
    </source>
</evidence>
<keyword evidence="1" id="KW-0472">Membrane</keyword>
<name>A0A9P9YWG0_9MUSC</name>
<dbReference type="EMBL" id="JAMKOV010000001">
    <property type="protein sequence ID" value="KAI8043934.1"/>
    <property type="molecule type" value="Genomic_DNA"/>
</dbReference>
<keyword evidence="1" id="KW-1133">Transmembrane helix</keyword>
<accession>A0A9P9YWG0</accession>
<comment type="caution">
    <text evidence="2">The sequence shown here is derived from an EMBL/GenBank/DDBJ whole genome shotgun (WGS) entry which is preliminary data.</text>
</comment>
<keyword evidence="1" id="KW-0812">Transmembrane</keyword>
<organism evidence="2 3">
    <name type="scientific">Drosophila gunungcola</name>
    <name type="common">fruit fly</name>
    <dbReference type="NCBI Taxonomy" id="103775"/>
    <lineage>
        <taxon>Eukaryota</taxon>
        <taxon>Metazoa</taxon>
        <taxon>Ecdysozoa</taxon>
        <taxon>Arthropoda</taxon>
        <taxon>Hexapoda</taxon>
        <taxon>Insecta</taxon>
        <taxon>Pterygota</taxon>
        <taxon>Neoptera</taxon>
        <taxon>Endopterygota</taxon>
        <taxon>Diptera</taxon>
        <taxon>Brachycera</taxon>
        <taxon>Muscomorpha</taxon>
        <taxon>Ephydroidea</taxon>
        <taxon>Drosophilidae</taxon>
        <taxon>Drosophila</taxon>
        <taxon>Sophophora</taxon>
    </lineage>
</organism>
<evidence type="ECO:0000256" key="1">
    <source>
        <dbReference type="SAM" id="Phobius"/>
    </source>
</evidence>
<gene>
    <name evidence="2" type="ORF">M5D96_000082</name>
</gene>
<feature type="transmembrane region" description="Helical" evidence="1">
    <location>
        <begin position="32"/>
        <end position="49"/>
    </location>
</feature>
<evidence type="ECO:0000313" key="3">
    <source>
        <dbReference type="Proteomes" id="UP001059596"/>
    </source>
</evidence>
<dbReference type="AlphaFoldDB" id="A0A9P9YWG0"/>
<proteinExistence type="predicted"/>
<protein>
    <submittedName>
        <fullName evidence="2">Uncharacterized protein</fullName>
    </submittedName>
</protein>